<dbReference type="EMBL" id="QFFI01000009">
    <property type="protein sequence ID" value="PWG63737.1"/>
    <property type="molecule type" value="Genomic_DNA"/>
</dbReference>
<sequence>MTAYREGWLAVQAGAPPERPTRSGEAHQERSGTVSALSPMDGGGTRAAMNPGETMAGTAGTPERFERTALVLQGGGALGAFHQGVFERLAEAGFEFDWLAGTSIGAIQAAILAGNPPEHRVEALEAFWDRITWPQPLPAPPPEHPWRKPVNLASAMGTMLFGQPGFFTPRPGGAWWSPLLAGEVGHYDLAGLEATLTDLIDFDRLNDGPIRLSLGAVEVETGRQVYFDNRERRLDLRHVMASGALPPAFPAVEIDGYSYWDGGLMSNTPLDAILDADPRRDTLCFLVDLFDPAGRTPEDLDQLEDRRKDIIYASRSRAQVAHHQQLHALRRAVGELYRALPPERREDPALAALARLGCTTRMCLVHLIYRGQAYRSWAKDFTFLPQTLADHRRCGRLDAELMLADRPWEAPMPEHEGVVLYEVDNQKAV</sequence>
<evidence type="ECO:0000256" key="2">
    <source>
        <dbReference type="ARBA" id="ARBA00022963"/>
    </source>
</evidence>
<keyword evidence="8" id="KW-1185">Reference proteome</keyword>
<dbReference type="Pfam" id="PF12536">
    <property type="entry name" value="DUF3734"/>
    <property type="match status" value="1"/>
</dbReference>
<gene>
    <name evidence="7" type="ORF">DEM34_07615</name>
</gene>
<dbReference type="GO" id="GO:0016787">
    <property type="term" value="F:hydrolase activity"/>
    <property type="evidence" value="ECO:0007669"/>
    <property type="project" value="UniProtKB-UniRule"/>
</dbReference>
<accession>A0A2U2N3U1</accession>
<dbReference type="AlphaFoldDB" id="A0A2U2N3U1"/>
<feature type="active site" description="Proton acceptor" evidence="4">
    <location>
        <position position="261"/>
    </location>
</feature>
<dbReference type="InterPro" id="IPR021095">
    <property type="entry name" value="DUF3734"/>
</dbReference>
<name>A0A2U2N3U1_9GAMM</name>
<evidence type="ECO:0000256" key="4">
    <source>
        <dbReference type="PROSITE-ProRule" id="PRU01161"/>
    </source>
</evidence>
<dbReference type="PROSITE" id="PS51635">
    <property type="entry name" value="PNPLA"/>
    <property type="match status" value="1"/>
</dbReference>
<protein>
    <recommendedName>
        <fullName evidence="6">PNPLA domain-containing protein</fullName>
    </recommendedName>
</protein>
<comment type="caution">
    <text evidence="7">The sequence shown here is derived from an EMBL/GenBank/DDBJ whole genome shotgun (WGS) entry which is preliminary data.</text>
</comment>
<keyword evidence="3 4" id="KW-0443">Lipid metabolism</keyword>
<evidence type="ECO:0000256" key="3">
    <source>
        <dbReference type="ARBA" id="ARBA00023098"/>
    </source>
</evidence>
<dbReference type="PANTHER" id="PTHR14226:SF57">
    <property type="entry name" value="BLR7027 PROTEIN"/>
    <property type="match status" value="1"/>
</dbReference>
<feature type="short sequence motif" description="GXSXG" evidence="4">
    <location>
        <begin position="101"/>
        <end position="105"/>
    </location>
</feature>
<feature type="compositionally biased region" description="Basic and acidic residues" evidence="5">
    <location>
        <begin position="19"/>
        <end position="30"/>
    </location>
</feature>
<dbReference type="InterPro" id="IPR016035">
    <property type="entry name" value="Acyl_Trfase/lysoPLipase"/>
</dbReference>
<reference evidence="7 8" key="1">
    <citation type="submission" date="2018-05" db="EMBL/GenBank/DDBJ databases">
        <title>Spiribacter halobius sp. nov., a moderately halophilic bacterium isolated from marine solar saltern.</title>
        <authorList>
            <person name="Zheng W.-S."/>
            <person name="Lu D.-C."/>
            <person name="Du Z.-J."/>
        </authorList>
    </citation>
    <scope>NUCLEOTIDE SEQUENCE [LARGE SCALE GENOMIC DNA]</scope>
    <source>
        <strain evidence="7 8">E85</strain>
    </source>
</reference>
<dbReference type="InterPro" id="IPR050301">
    <property type="entry name" value="NTE"/>
</dbReference>
<dbReference type="Proteomes" id="UP000245474">
    <property type="component" value="Unassembled WGS sequence"/>
</dbReference>
<dbReference type="CDD" id="cd07209">
    <property type="entry name" value="Pat_hypo_Ecoli_Z1214_like"/>
    <property type="match status" value="1"/>
</dbReference>
<dbReference type="Gene3D" id="3.40.1090.10">
    <property type="entry name" value="Cytosolic phospholipase A2 catalytic domain"/>
    <property type="match status" value="2"/>
</dbReference>
<organism evidence="7 8">
    <name type="scientific">Sediminicurvatus halobius</name>
    <dbReference type="NCBI Taxonomy" id="2182432"/>
    <lineage>
        <taxon>Bacteria</taxon>
        <taxon>Pseudomonadati</taxon>
        <taxon>Pseudomonadota</taxon>
        <taxon>Gammaproteobacteria</taxon>
        <taxon>Chromatiales</taxon>
        <taxon>Ectothiorhodospiraceae</taxon>
        <taxon>Sediminicurvatus</taxon>
    </lineage>
</organism>
<feature type="active site" description="Nucleophile" evidence="4">
    <location>
        <position position="103"/>
    </location>
</feature>
<keyword evidence="2 4" id="KW-0442">Lipid degradation</keyword>
<dbReference type="InterPro" id="IPR002641">
    <property type="entry name" value="PNPLA_dom"/>
</dbReference>
<feature type="short sequence motif" description="DGA/G" evidence="4">
    <location>
        <begin position="261"/>
        <end position="263"/>
    </location>
</feature>
<feature type="domain" description="PNPLA" evidence="6">
    <location>
        <begin position="70"/>
        <end position="274"/>
    </location>
</feature>
<evidence type="ECO:0000256" key="5">
    <source>
        <dbReference type="SAM" id="MobiDB-lite"/>
    </source>
</evidence>
<keyword evidence="1 4" id="KW-0378">Hydrolase</keyword>
<evidence type="ECO:0000256" key="1">
    <source>
        <dbReference type="ARBA" id="ARBA00022801"/>
    </source>
</evidence>
<evidence type="ECO:0000259" key="6">
    <source>
        <dbReference type="PROSITE" id="PS51635"/>
    </source>
</evidence>
<proteinExistence type="predicted"/>
<dbReference type="GO" id="GO:0016042">
    <property type="term" value="P:lipid catabolic process"/>
    <property type="evidence" value="ECO:0007669"/>
    <property type="project" value="UniProtKB-UniRule"/>
</dbReference>
<dbReference type="PANTHER" id="PTHR14226">
    <property type="entry name" value="NEUROPATHY TARGET ESTERASE/SWISS CHEESE D.MELANOGASTER"/>
    <property type="match status" value="1"/>
</dbReference>
<dbReference type="Pfam" id="PF01734">
    <property type="entry name" value="Patatin"/>
    <property type="match status" value="1"/>
</dbReference>
<evidence type="ECO:0000313" key="7">
    <source>
        <dbReference type="EMBL" id="PWG63737.1"/>
    </source>
</evidence>
<evidence type="ECO:0000313" key="8">
    <source>
        <dbReference type="Proteomes" id="UP000245474"/>
    </source>
</evidence>
<feature type="short sequence motif" description="GXGXXG" evidence="4">
    <location>
        <begin position="74"/>
        <end position="79"/>
    </location>
</feature>
<dbReference type="SUPFAM" id="SSF52151">
    <property type="entry name" value="FabD/lysophospholipase-like"/>
    <property type="match status" value="1"/>
</dbReference>
<feature type="region of interest" description="Disordered" evidence="5">
    <location>
        <begin position="1"/>
        <end position="52"/>
    </location>
</feature>